<dbReference type="RefSeq" id="WP_219158312.1">
    <property type="nucleotide sequence ID" value="NZ_JAHWQX010000001.1"/>
</dbReference>
<dbReference type="InterPro" id="IPR004007">
    <property type="entry name" value="DhaL_dom"/>
</dbReference>
<protein>
    <submittedName>
        <fullName evidence="2">DAK2 domain-containing protein</fullName>
    </submittedName>
</protein>
<gene>
    <name evidence="2" type="ORF">KY465_03080</name>
</gene>
<dbReference type="InterPro" id="IPR050861">
    <property type="entry name" value="Dihydroxyacetone_Kinase"/>
</dbReference>
<name>A0ABS6WKF0_9HYPH</name>
<organism evidence="2 3">
    <name type="scientific">Pseudohoeflea coraliihabitans</name>
    <dbReference type="NCBI Taxonomy" id="2860393"/>
    <lineage>
        <taxon>Bacteria</taxon>
        <taxon>Pseudomonadati</taxon>
        <taxon>Pseudomonadota</taxon>
        <taxon>Alphaproteobacteria</taxon>
        <taxon>Hyphomicrobiales</taxon>
        <taxon>Rhizobiaceae</taxon>
        <taxon>Pseudohoeflea</taxon>
    </lineage>
</organism>
<comment type="caution">
    <text evidence="2">The sequence shown here is derived from an EMBL/GenBank/DDBJ whole genome shotgun (WGS) entry which is preliminary data.</text>
</comment>
<accession>A0ABS6WKF0</accession>
<feature type="domain" description="DhaL" evidence="1">
    <location>
        <begin position="8"/>
        <end position="203"/>
    </location>
</feature>
<evidence type="ECO:0000259" key="1">
    <source>
        <dbReference type="PROSITE" id="PS51480"/>
    </source>
</evidence>
<dbReference type="PANTHER" id="PTHR28629:SF4">
    <property type="entry name" value="TRIOKINASE_FMN CYCLASE"/>
    <property type="match status" value="1"/>
</dbReference>
<dbReference type="Pfam" id="PF02734">
    <property type="entry name" value="Dak2"/>
    <property type="match status" value="1"/>
</dbReference>
<keyword evidence="3" id="KW-1185">Reference proteome</keyword>
<dbReference type="PROSITE" id="PS51480">
    <property type="entry name" value="DHAL"/>
    <property type="match status" value="1"/>
</dbReference>
<sequence length="209" mass="21885">MSSTFTGKDIGAAARRVAKAYVAEAERFNRLDAAGGDGDMGTTLFTVSKAILADMEPFAEDVSKAFMRLAKIISKHSGSSLSAVIMTGLITLSLKTRGQRDTEYADLSALLTEALTSMQQRSKAPLGSKTVLDGLHAVCEAVKGGGDARQVGQAAHEAAIETLAAYREKPAMIGRLRLEPSKGVGLDDPGMVALEVGIAAMIDAEPTQT</sequence>
<evidence type="ECO:0000313" key="2">
    <source>
        <dbReference type="EMBL" id="MBW3096260.1"/>
    </source>
</evidence>
<reference evidence="2" key="1">
    <citation type="submission" date="2021-07" db="EMBL/GenBank/DDBJ databases">
        <title>Pseudohoeflea marina sp. nov. a polyhydroxyalcanoate-producing bacterium.</title>
        <authorList>
            <person name="Zheng W."/>
            <person name="Yu S."/>
            <person name="Huang Y."/>
        </authorList>
    </citation>
    <scope>NUCLEOTIDE SEQUENCE</scope>
    <source>
        <strain evidence="2">DP4N28-3</strain>
    </source>
</reference>
<dbReference type="SMART" id="SM01120">
    <property type="entry name" value="Dak2"/>
    <property type="match status" value="1"/>
</dbReference>
<dbReference type="Proteomes" id="UP001430804">
    <property type="component" value="Unassembled WGS sequence"/>
</dbReference>
<dbReference type="EMBL" id="JAHWQX010000001">
    <property type="protein sequence ID" value="MBW3096260.1"/>
    <property type="molecule type" value="Genomic_DNA"/>
</dbReference>
<dbReference type="PANTHER" id="PTHR28629">
    <property type="entry name" value="TRIOKINASE/FMN CYCLASE"/>
    <property type="match status" value="1"/>
</dbReference>
<proteinExistence type="predicted"/>
<evidence type="ECO:0000313" key="3">
    <source>
        <dbReference type="Proteomes" id="UP001430804"/>
    </source>
</evidence>